<dbReference type="Proteomes" id="UP001412067">
    <property type="component" value="Unassembled WGS sequence"/>
</dbReference>
<sequence>MARTLTLRTSAEGRTTKTPLDLGDCNTVLGDNGVKRSFIYKQRWGDVGTQYRSGIYFYSVEQEKAARESLERQEKSLGRKVVTEILPAKKYYRAEDYHQQYLEKGGRSGSKQSAFKGCSDPIRCYG</sequence>
<evidence type="ECO:0000256" key="8">
    <source>
        <dbReference type="SAM" id="MobiDB-lite"/>
    </source>
</evidence>
<dbReference type="PANTHER" id="PTHR42799">
    <property type="entry name" value="MITOCHONDRIAL PEPTIDE METHIONINE SULFOXIDE REDUCTASE"/>
    <property type="match status" value="1"/>
</dbReference>
<evidence type="ECO:0000256" key="7">
    <source>
        <dbReference type="ARBA" id="ARBA00048782"/>
    </source>
</evidence>
<evidence type="ECO:0000256" key="4">
    <source>
        <dbReference type="ARBA" id="ARBA00030273"/>
    </source>
</evidence>
<dbReference type="InterPro" id="IPR036509">
    <property type="entry name" value="Met_Sox_Rdtase_MsrA_sf"/>
</dbReference>
<feature type="region of interest" description="Disordered" evidence="8">
    <location>
        <begin position="103"/>
        <end position="126"/>
    </location>
</feature>
<evidence type="ECO:0000313" key="11">
    <source>
        <dbReference type="Proteomes" id="UP001412067"/>
    </source>
</evidence>
<comment type="catalytic activity">
    <reaction evidence="7">
        <text>[thioredoxin]-disulfide + L-methionine + H2O = L-methionine (S)-S-oxide + [thioredoxin]-dithiol</text>
        <dbReference type="Rhea" id="RHEA:19993"/>
        <dbReference type="Rhea" id="RHEA-COMP:10698"/>
        <dbReference type="Rhea" id="RHEA-COMP:10700"/>
        <dbReference type="ChEBI" id="CHEBI:15377"/>
        <dbReference type="ChEBI" id="CHEBI:29950"/>
        <dbReference type="ChEBI" id="CHEBI:50058"/>
        <dbReference type="ChEBI" id="CHEBI:57844"/>
        <dbReference type="ChEBI" id="CHEBI:58772"/>
        <dbReference type="EC" id="1.8.4.11"/>
    </reaction>
</comment>
<reference evidence="10 11" key="1">
    <citation type="journal article" date="2022" name="Nat. Plants">
        <title>Genomes of leafy and leafless Platanthera orchids illuminate the evolution of mycoheterotrophy.</title>
        <authorList>
            <person name="Li M.H."/>
            <person name="Liu K.W."/>
            <person name="Li Z."/>
            <person name="Lu H.C."/>
            <person name="Ye Q.L."/>
            <person name="Zhang D."/>
            <person name="Wang J.Y."/>
            <person name="Li Y.F."/>
            <person name="Zhong Z.M."/>
            <person name="Liu X."/>
            <person name="Yu X."/>
            <person name="Liu D.K."/>
            <person name="Tu X.D."/>
            <person name="Liu B."/>
            <person name="Hao Y."/>
            <person name="Liao X.Y."/>
            <person name="Jiang Y.T."/>
            <person name="Sun W.H."/>
            <person name="Chen J."/>
            <person name="Chen Y.Q."/>
            <person name="Ai Y."/>
            <person name="Zhai J.W."/>
            <person name="Wu S.S."/>
            <person name="Zhou Z."/>
            <person name="Hsiao Y.Y."/>
            <person name="Wu W.L."/>
            <person name="Chen Y.Y."/>
            <person name="Lin Y.F."/>
            <person name="Hsu J.L."/>
            <person name="Li C.Y."/>
            <person name="Wang Z.W."/>
            <person name="Zhao X."/>
            <person name="Zhong W.Y."/>
            <person name="Ma X.K."/>
            <person name="Ma L."/>
            <person name="Huang J."/>
            <person name="Chen G.Z."/>
            <person name="Huang M.Z."/>
            <person name="Huang L."/>
            <person name="Peng D.H."/>
            <person name="Luo Y.B."/>
            <person name="Zou S.Q."/>
            <person name="Chen S.P."/>
            <person name="Lan S."/>
            <person name="Tsai W.C."/>
            <person name="Van de Peer Y."/>
            <person name="Liu Z.J."/>
        </authorList>
    </citation>
    <scope>NUCLEOTIDE SEQUENCE [LARGE SCALE GENOMIC DNA]</scope>
    <source>
        <strain evidence="10">Lor288</strain>
    </source>
</reference>
<comment type="similarity">
    <text evidence="1">Belongs to the MsrA Met sulfoxide reductase family.</text>
</comment>
<dbReference type="Gene3D" id="3.30.1060.10">
    <property type="entry name" value="Peptide methionine sulphoxide reductase MsrA"/>
    <property type="match status" value="1"/>
</dbReference>
<dbReference type="SUPFAM" id="SSF55068">
    <property type="entry name" value="Peptide methionine sulfoxide reductase"/>
    <property type="match status" value="1"/>
</dbReference>
<comment type="catalytic activity">
    <reaction evidence="6">
        <text>L-methionyl-[protein] + [thioredoxin]-disulfide + H2O = L-methionyl-(S)-S-oxide-[protein] + [thioredoxin]-dithiol</text>
        <dbReference type="Rhea" id="RHEA:14217"/>
        <dbReference type="Rhea" id="RHEA-COMP:10698"/>
        <dbReference type="Rhea" id="RHEA-COMP:10700"/>
        <dbReference type="Rhea" id="RHEA-COMP:12313"/>
        <dbReference type="Rhea" id="RHEA-COMP:12315"/>
        <dbReference type="ChEBI" id="CHEBI:15377"/>
        <dbReference type="ChEBI" id="CHEBI:16044"/>
        <dbReference type="ChEBI" id="CHEBI:29950"/>
        <dbReference type="ChEBI" id="CHEBI:44120"/>
        <dbReference type="ChEBI" id="CHEBI:50058"/>
        <dbReference type="EC" id="1.8.4.11"/>
    </reaction>
</comment>
<evidence type="ECO:0000256" key="5">
    <source>
        <dbReference type="ARBA" id="ARBA00030643"/>
    </source>
</evidence>
<protein>
    <recommendedName>
        <fullName evidence="2">peptide-methionine (S)-S-oxide reductase</fullName>
        <ecNumber evidence="2">1.8.4.11</ecNumber>
    </recommendedName>
    <alternativeName>
        <fullName evidence="5">Peptide-methionine (S)-S-oxide reductase</fullName>
    </alternativeName>
    <alternativeName>
        <fullName evidence="4">Protein-methionine-S-oxide reductase</fullName>
    </alternativeName>
</protein>
<dbReference type="InterPro" id="IPR050162">
    <property type="entry name" value="MsrA_MetSO_reductase"/>
</dbReference>
<evidence type="ECO:0000256" key="6">
    <source>
        <dbReference type="ARBA" id="ARBA00047806"/>
    </source>
</evidence>
<evidence type="ECO:0000256" key="3">
    <source>
        <dbReference type="ARBA" id="ARBA00023002"/>
    </source>
</evidence>
<organism evidence="10 11">
    <name type="scientific">Platanthera guangdongensis</name>
    <dbReference type="NCBI Taxonomy" id="2320717"/>
    <lineage>
        <taxon>Eukaryota</taxon>
        <taxon>Viridiplantae</taxon>
        <taxon>Streptophyta</taxon>
        <taxon>Embryophyta</taxon>
        <taxon>Tracheophyta</taxon>
        <taxon>Spermatophyta</taxon>
        <taxon>Magnoliopsida</taxon>
        <taxon>Liliopsida</taxon>
        <taxon>Asparagales</taxon>
        <taxon>Orchidaceae</taxon>
        <taxon>Orchidoideae</taxon>
        <taxon>Orchideae</taxon>
        <taxon>Orchidinae</taxon>
        <taxon>Platanthera</taxon>
    </lineage>
</organism>
<accession>A0ABR2LME3</accession>
<dbReference type="EMBL" id="JBBWWR010000017">
    <property type="protein sequence ID" value="KAK8945497.1"/>
    <property type="molecule type" value="Genomic_DNA"/>
</dbReference>
<evidence type="ECO:0000256" key="1">
    <source>
        <dbReference type="ARBA" id="ARBA00005591"/>
    </source>
</evidence>
<proteinExistence type="inferred from homology"/>
<evidence type="ECO:0000256" key="2">
    <source>
        <dbReference type="ARBA" id="ARBA00012502"/>
    </source>
</evidence>
<evidence type="ECO:0000313" key="10">
    <source>
        <dbReference type="EMBL" id="KAK8945497.1"/>
    </source>
</evidence>
<comment type="caution">
    <text evidence="10">The sequence shown here is derived from an EMBL/GenBank/DDBJ whole genome shotgun (WGS) entry which is preliminary data.</text>
</comment>
<dbReference type="EC" id="1.8.4.11" evidence="2"/>
<dbReference type="InterPro" id="IPR002569">
    <property type="entry name" value="Met_Sox_Rdtase_MsrA_dom"/>
</dbReference>
<name>A0ABR2LME3_9ASPA</name>
<dbReference type="Pfam" id="PF01625">
    <property type="entry name" value="PMSR"/>
    <property type="match status" value="1"/>
</dbReference>
<gene>
    <name evidence="10" type="ORF">KSP40_PGU012490</name>
</gene>
<keyword evidence="11" id="KW-1185">Reference proteome</keyword>
<feature type="domain" description="Peptide methionine sulphoxide reductase MsrA" evidence="9">
    <location>
        <begin position="42"/>
        <end position="105"/>
    </location>
</feature>
<dbReference type="PANTHER" id="PTHR42799:SF2">
    <property type="entry name" value="MITOCHONDRIAL PEPTIDE METHIONINE SULFOXIDE REDUCTASE"/>
    <property type="match status" value="1"/>
</dbReference>
<evidence type="ECO:0000259" key="9">
    <source>
        <dbReference type="Pfam" id="PF01625"/>
    </source>
</evidence>
<keyword evidence="3" id="KW-0560">Oxidoreductase</keyword>